<dbReference type="EMBL" id="CM001484">
    <property type="protein sequence ID" value="EIE98911.1"/>
    <property type="molecule type" value="Genomic_DNA"/>
</dbReference>
<evidence type="ECO:0000313" key="7">
    <source>
        <dbReference type="EMBL" id="EIE98911.1"/>
    </source>
</evidence>
<dbReference type="RefSeq" id="WP_005464059.1">
    <property type="nucleotide sequence ID" value="NZ_CM001484.1"/>
</dbReference>
<protein>
    <submittedName>
        <fullName evidence="7">Chloride channel protein EriC</fullName>
    </submittedName>
</protein>
<feature type="transmembrane region" description="Helical" evidence="6">
    <location>
        <begin position="387"/>
        <end position="407"/>
    </location>
</feature>
<dbReference type="AlphaFoldDB" id="I1D1T7"/>
<comment type="subcellular location">
    <subcellularLocation>
        <location evidence="1">Membrane</location>
        <topology evidence="1">Multi-pass membrane protein</topology>
    </subcellularLocation>
</comment>
<accession>I1D1T7</accession>
<reference evidence="7 8" key="1">
    <citation type="submission" date="2011-09" db="EMBL/GenBank/DDBJ databases">
        <authorList>
            <consortium name="US DOE Joint Genome Institute (JGI-PGF)"/>
            <person name="Lucas S."/>
            <person name="Han J."/>
            <person name="Lapidus A."/>
            <person name="Cheng J.-F."/>
            <person name="Goodwin L."/>
            <person name="Pitluck S."/>
            <person name="Peters L."/>
            <person name="Land M.L."/>
            <person name="Hauser L."/>
            <person name="Brambilla E."/>
            <person name="Klenk H.-P."/>
            <person name="Woyke T.J."/>
        </authorList>
    </citation>
    <scope>NUCLEOTIDE SEQUENCE [LARGE SCALE GENOMIC DNA]</scope>
    <source>
        <strain evidence="7 8">K62</strain>
    </source>
</reference>
<feature type="transmembrane region" description="Helical" evidence="6">
    <location>
        <begin position="289"/>
        <end position="310"/>
    </location>
</feature>
<feature type="transmembrane region" description="Helical" evidence="6">
    <location>
        <begin position="414"/>
        <end position="437"/>
    </location>
</feature>
<dbReference type="GO" id="GO:0015108">
    <property type="term" value="F:chloride transmembrane transporter activity"/>
    <property type="evidence" value="ECO:0007669"/>
    <property type="project" value="InterPro"/>
</dbReference>
<evidence type="ECO:0000313" key="8">
    <source>
        <dbReference type="Proteomes" id="UP000005087"/>
    </source>
</evidence>
<keyword evidence="8" id="KW-1185">Reference proteome</keyword>
<name>I1D1T7_9PSEU</name>
<evidence type="ECO:0000256" key="3">
    <source>
        <dbReference type="ARBA" id="ARBA00022989"/>
    </source>
</evidence>
<feature type="transmembrane region" description="Helical" evidence="6">
    <location>
        <begin position="211"/>
        <end position="230"/>
    </location>
</feature>
<feature type="region of interest" description="Disordered" evidence="5">
    <location>
        <begin position="1"/>
        <end position="24"/>
    </location>
</feature>
<dbReference type="CDD" id="cd00400">
    <property type="entry name" value="Voltage_gated_ClC"/>
    <property type="match status" value="1"/>
</dbReference>
<dbReference type="Gene3D" id="1.10.3080.10">
    <property type="entry name" value="Clc chloride channel"/>
    <property type="match status" value="1"/>
</dbReference>
<keyword evidence="3 6" id="KW-1133">Transmembrane helix</keyword>
<evidence type="ECO:0000256" key="6">
    <source>
        <dbReference type="SAM" id="Phobius"/>
    </source>
</evidence>
<feature type="transmembrane region" description="Helical" evidence="6">
    <location>
        <begin position="81"/>
        <end position="103"/>
    </location>
</feature>
<feature type="transmembrane region" description="Helical" evidence="6">
    <location>
        <begin position="37"/>
        <end position="61"/>
    </location>
</feature>
<evidence type="ECO:0000256" key="2">
    <source>
        <dbReference type="ARBA" id="ARBA00022692"/>
    </source>
</evidence>
<feature type="transmembrane region" description="Helical" evidence="6">
    <location>
        <begin position="171"/>
        <end position="199"/>
    </location>
</feature>
<feature type="transmembrane region" description="Helical" evidence="6">
    <location>
        <begin position="363"/>
        <end position="381"/>
    </location>
</feature>
<gene>
    <name evidence="7" type="ORF">SacglDRAFT_02005</name>
</gene>
<dbReference type="SUPFAM" id="SSF81340">
    <property type="entry name" value="Clc chloride channel"/>
    <property type="match status" value="1"/>
</dbReference>
<evidence type="ECO:0000256" key="5">
    <source>
        <dbReference type="SAM" id="MobiDB-lite"/>
    </source>
</evidence>
<reference evidence="8" key="2">
    <citation type="submission" date="2012-01" db="EMBL/GenBank/DDBJ databases">
        <title>Noncontiguous Finished sequence of chromosome of Saccharomonospora glauca K62.</title>
        <authorList>
            <consortium name="US DOE Joint Genome Institute"/>
            <person name="Lucas S."/>
            <person name="Han J."/>
            <person name="Lapidus A."/>
            <person name="Cheng J.-F."/>
            <person name="Goodwin L."/>
            <person name="Pitluck S."/>
            <person name="Peters L."/>
            <person name="Mikhailova N."/>
            <person name="Held B."/>
            <person name="Detter J.C."/>
            <person name="Han C."/>
            <person name="Tapia R."/>
            <person name="Land M."/>
            <person name="Hauser L."/>
            <person name="Kyrpides N."/>
            <person name="Ivanova N."/>
            <person name="Pagani I."/>
            <person name="Brambilla E.-M."/>
            <person name="Klenk H.-P."/>
            <person name="Woyke T."/>
        </authorList>
    </citation>
    <scope>NUCLEOTIDE SEQUENCE [LARGE SCALE GENOMIC DNA]</scope>
    <source>
        <strain evidence="8">K62</strain>
    </source>
</reference>
<feature type="transmembrane region" description="Helical" evidence="6">
    <location>
        <begin position="124"/>
        <end position="142"/>
    </location>
</feature>
<dbReference type="GO" id="GO:0016020">
    <property type="term" value="C:membrane"/>
    <property type="evidence" value="ECO:0007669"/>
    <property type="project" value="UniProtKB-SubCell"/>
</dbReference>
<proteinExistence type="predicted"/>
<dbReference type="Pfam" id="PF00654">
    <property type="entry name" value="Voltage_CLC"/>
    <property type="match status" value="1"/>
</dbReference>
<evidence type="ECO:0000256" key="1">
    <source>
        <dbReference type="ARBA" id="ARBA00004141"/>
    </source>
</evidence>
<dbReference type="InterPro" id="IPR001807">
    <property type="entry name" value="ClC"/>
</dbReference>
<sequence>MSGKAGPERAPPQGPSDREGTPRSPLELLRSRDYLKALVLSGSLGLPVALVSYGFLQLSLYSRHWLFDDLPHAFGLNGAPAWWPLPVVTIGGLAVGLVIRYLPGAGGESPVDGFHAGRPPRARNLPGIVLAALGTLAFGAVLGPEAPLIAFGGGLAARAVRALDRDAPDRAVTLIGAAGSFAAISTLLGSPLLGAFLLMEVAGAGTGRTSVLLVPGLLASGLGALLFSGLDSVTGLPKPSLTVPDLPPVPELTVAQFGWAFVIGIGAALLGAALHRLGRTLRDGVRRRVVIATAGAGLVVGLLAFLYAVLTPKGTDDVLFSGQEALGPLLVESAGYSAGTLALLLVCKAVAYGVSLSAFRGGPVFPAMFLGATGGLLLSHLPGLDPVPAAAMGIGAMCVAMLGLPLVSVLLATLLLLSSGLVVMPLVIVSVVVAYVLRARLTPETTGDDATSGTER</sequence>
<dbReference type="STRING" id="928724.SacglDRAFT_02005"/>
<dbReference type="HOGENOM" id="CLU_053130_0_0_11"/>
<keyword evidence="2 6" id="KW-0812">Transmembrane</keyword>
<dbReference type="InterPro" id="IPR014743">
    <property type="entry name" value="Cl-channel_core"/>
</dbReference>
<dbReference type="InterPro" id="IPR050368">
    <property type="entry name" value="ClC-type_chloride_channel"/>
</dbReference>
<feature type="transmembrane region" description="Helical" evidence="6">
    <location>
        <begin position="330"/>
        <end position="351"/>
    </location>
</feature>
<dbReference type="eggNOG" id="COG0038">
    <property type="taxonomic scope" value="Bacteria"/>
</dbReference>
<feature type="transmembrane region" description="Helical" evidence="6">
    <location>
        <begin position="257"/>
        <end position="277"/>
    </location>
</feature>
<dbReference type="Proteomes" id="UP000005087">
    <property type="component" value="Chromosome"/>
</dbReference>
<dbReference type="PANTHER" id="PTHR43427">
    <property type="entry name" value="CHLORIDE CHANNEL PROTEIN CLC-E"/>
    <property type="match status" value="1"/>
</dbReference>
<organism evidence="7 8">
    <name type="scientific">Saccharomonospora glauca K62</name>
    <dbReference type="NCBI Taxonomy" id="928724"/>
    <lineage>
        <taxon>Bacteria</taxon>
        <taxon>Bacillati</taxon>
        <taxon>Actinomycetota</taxon>
        <taxon>Actinomycetes</taxon>
        <taxon>Pseudonocardiales</taxon>
        <taxon>Pseudonocardiaceae</taxon>
        <taxon>Saccharomonospora</taxon>
    </lineage>
</organism>
<evidence type="ECO:0000256" key="4">
    <source>
        <dbReference type="ARBA" id="ARBA00023136"/>
    </source>
</evidence>
<keyword evidence="4 6" id="KW-0472">Membrane</keyword>